<name>A0A158PBY6_ANGCA</name>
<sequence>MILLATLLLVTRTEATPSVWACPFAPVGCPRYSFLHYYVCCDDNPYQCCFHFETWPSLLLGSALPPPFFSGLHMSLILSLSIFVLVVVVFAPYHGHHAFCDRYSQ</sequence>
<keyword evidence="1" id="KW-0472">Membrane</keyword>
<keyword evidence="2" id="KW-0732">Signal</keyword>
<dbReference type="Pfam" id="PF10853">
    <property type="entry name" value="DUF2650"/>
    <property type="match status" value="1"/>
</dbReference>
<accession>A0A158PBY6</accession>
<keyword evidence="1" id="KW-0812">Transmembrane</keyword>
<dbReference type="WBParaSite" id="ACAC_0001163601-mRNA-1">
    <property type="protein sequence ID" value="ACAC_0001163601-mRNA-1"/>
    <property type="gene ID" value="ACAC_0001163601"/>
</dbReference>
<keyword evidence="3" id="KW-1185">Reference proteome</keyword>
<feature type="signal peptide" evidence="2">
    <location>
        <begin position="1"/>
        <end position="15"/>
    </location>
</feature>
<evidence type="ECO:0000256" key="1">
    <source>
        <dbReference type="SAM" id="Phobius"/>
    </source>
</evidence>
<evidence type="ECO:0000256" key="2">
    <source>
        <dbReference type="SAM" id="SignalP"/>
    </source>
</evidence>
<evidence type="ECO:0000313" key="3">
    <source>
        <dbReference type="Proteomes" id="UP000035642"/>
    </source>
</evidence>
<evidence type="ECO:0000313" key="4">
    <source>
        <dbReference type="WBParaSite" id="ACAC_0001163601-mRNA-1"/>
    </source>
</evidence>
<dbReference type="InterPro" id="IPR022559">
    <property type="entry name" value="SUP-1-like"/>
</dbReference>
<organism evidence="3 4">
    <name type="scientific">Angiostrongylus cantonensis</name>
    <name type="common">Rat lungworm</name>
    <dbReference type="NCBI Taxonomy" id="6313"/>
    <lineage>
        <taxon>Eukaryota</taxon>
        <taxon>Metazoa</taxon>
        <taxon>Ecdysozoa</taxon>
        <taxon>Nematoda</taxon>
        <taxon>Chromadorea</taxon>
        <taxon>Rhabditida</taxon>
        <taxon>Rhabditina</taxon>
        <taxon>Rhabditomorpha</taxon>
        <taxon>Strongyloidea</taxon>
        <taxon>Metastrongylidae</taxon>
        <taxon>Angiostrongylus</taxon>
    </lineage>
</organism>
<keyword evidence="1" id="KW-1133">Transmembrane helix</keyword>
<dbReference type="Proteomes" id="UP000035642">
    <property type="component" value="Unassembled WGS sequence"/>
</dbReference>
<feature type="transmembrane region" description="Helical" evidence="1">
    <location>
        <begin position="68"/>
        <end position="93"/>
    </location>
</feature>
<proteinExistence type="predicted"/>
<reference evidence="4" key="2">
    <citation type="submission" date="2016-04" db="UniProtKB">
        <authorList>
            <consortium name="WormBaseParasite"/>
        </authorList>
    </citation>
    <scope>IDENTIFICATION</scope>
</reference>
<reference evidence="3" key="1">
    <citation type="submission" date="2012-09" db="EMBL/GenBank/DDBJ databases">
        <authorList>
            <person name="Martin A.A."/>
        </authorList>
    </citation>
    <scope>NUCLEOTIDE SEQUENCE</scope>
</reference>
<feature type="chain" id="PRO_5012949587" evidence="2">
    <location>
        <begin position="16"/>
        <end position="105"/>
    </location>
</feature>
<protein>
    <submittedName>
        <fullName evidence="4">Uncharacterized protein</fullName>
    </submittedName>
</protein>
<dbReference type="AlphaFoldDB" id="A0A158PBY6"/>